<dbReference type="AlphaFoldDB" id="E8LNA4"/>
<dbReference type="STRING" id="762983.HMPREF9444_02258"/>
<proteinExistence type="predicted"/>
<organism evidence="1 2">
    <name type="scientific">Succinatimonas hippei (strain DSM 22608 / JCM 16073 / KCTC 15190 / YIT 12066)</name>
    <dbReference type="NCBI Taxonomy" id="762983"/>
    <lineage>
        <taxon>Bacteria</taxon>
        <taxon>Pseudomonadati</taxon>
        <taxon>Pseudomonadota</taxon>
        <taxon>Gammaproteobacteria</taxon>
        <taxon>Aeromonadales</taxon>
        <taxon>Succinivibrionaceae</taxon>
        <taxon>Succinatimonas</taxon>
    </lineage>
</organism>
<dbReference type="Proteomes" id="UP000018458">
    <property type="component" value="Unassembled WGS sequence"/>
</dbReference>
<evidence type="ECO:0000313" key="1">
    <source>
        <dbReference type="EMBL" id="EFY06000.1"/>
    </source>
</evidence>
<dbReference type="EMBL" id="AEVO01000160">
    <property type="protein sequence ID" value="EFY06000.1"/>
    <property type="molecule type" value="Genomic_DNA"/>
</dbReference>
<keyword evidence="2" id="KW-1185">Reference proteome</keyword>
<dbReference type="eggNOG" id="COG2865">
    <property type="taxonomic scope" value="Bacteria"/>
</dbReference>
<reference evidence="1 2" key="1">
    <citation type="submission" date="2011-01" db="EMBL/GenBank/DDBJ databases">
        <authorList>
            <person name="Weinstock G."/>
            <person name="Sodergren E."/>
            <person name="Clifton S."/>
            <person name="Fulton L."/>
            <person name="Fulton B."/>
            <person name="Courtney L."/>
            <person name="Fronick C."/>
            <person name="Harrison M."/>
            <person name="Strong C."/>
            <person name="Farmer C."/>
            <person name="Delahaunty K."/>
            <person name="Markovic C."/>
            <person name="Hall O."/>
            <person name="Minx P."/>
            <person name="Tomlinson C."/>
            <person name="Mitreva M."/>
            <person name="Hou S."/>
            <person name="Chen J."/>
            <person name="Wollam A."/>
            <person name="Pepin K.H."/>
            <person name="Johnson M."/>
            <person name="Bhonagiri V."/>
            <person name="Zhang X."/>
            <person name="Suruliraj S."/>
            <person name="Warren W."/>
            <person name="Chinwalla A."/>
            <person name="Mardis E.R."/>
            <person name="Wilson R.K."/>
        </authorList>
    </citation>
    <scope>NUCLEOTIDE SEQUENCE [LARGE SCALE GENOMIC DNA]</scope>
    <source>
        <strain evidence="2">DSM 22608 / JCM 16073 / KCTC 15190 / YIT 12066</strain>
    </source>
</reference>
<dbReference type="PANTHER" id="PTHR30595">
    <property type="entry name" value="GLPR-RELATED TRANSCRIPTIONAL REPRESSOR"/>
    <property type="match status" value="1"/>
</dbReference>
<name>E8LNA4_SUCHY</name>
<sequence>MWEQIENAFQFVLRNIHLGARLEGLFRQDIYELPPDGIRELIINAVVNSSFLQNSNVQVAIFDTRLEITSPGGLMPGVSIDRMKEGFSKIRNRALAHAFVYMNLIESWGSGIPKLMQSMYEYGLQEPEFIDMDIAFRINLFRKIDEKVGGSKNNISVNQASQGTDQASQ</sequence>
<dbReference type="InterPro" id="IPR038475">
    <property type="entry name" value="RecG_C_sf"/>
</dbReference>
<gene>
    <name evidence="1" type="ORF">HMPREF9444_02258</name>
</gene>
<dbReference type="PANTHER" id="PTHR30595:SF6">
    <property type="entry name" value="SCHLAFEN ALBA-2 DOMAIN-CONTAINING PROTEIN"/>
    <property type="match status" value="1"/>
</dbReference>
<evidence type="ECO:0000313" key="2">
    <source>
        <dbReference type="Proteomes" id="UP000018458"/>
    </source>
</evidence>
<comment type="caution">
    <text evidence="1">The sequence shown here is derived from an EMBL/GenBank/DDBJ whole genome shotgun (WGS) entry which is preliminary data.</text>
</comment>
<dbReference type="Gene3D" id="3.30.565.60">
    <property type="match status" value="1"/>
</dbReference>
<dbReference type="Pfam" id="PF13749">
    <property type="entry name" value="HATPase_c_4"/>
    <property type="match status" value="1"/>
</dbReference>
<dbReference type="HOGENOM" id="CLU_1582038_0_0_6"/>
<protein>
    <submittedName>
        <fullName evidence="1">Uncharacterized protein</fullName>
    </submittedName>
</protein>
<accession>E8LNA4</accession>
<feature type="non-terminal residue" evidence="1">
    <location>
        <position position="169"/>
    </location>
</feature>